<keyword evidence="3" id="KW-1185">Reference proteome</keyword>
<evidence type="ECO:0000313" key="2">
    <source>
        <dbReference type="EMBL" id="MBP0464800.1"/>
    </source>
</evidence>
<reference evidence="2 3" key="1">
    <citation type="submission" date="2021-03" db="EMBL/GenBank/DDBJ databases">
        <authorList>
            <person name="So Y."/>
        </authorList>
    </citation>
    <scope>NUCLEOTIDE SEQUENCE [LARGE SCALE GENOMIC DNA]</scope>
    <source>
        <strain evidence="2 3">PWR1</strain>
    </source>
</reference>
<protein>
    <submittedName>
        <fullName evidence="2">Uncharacterized protein</fullName>
    </submittedName>
</protein>
<feature type="chain" id="PRO_5046188835" evidence="1">
    <location>
        <begin position="21"/>
        <end position="136"/>
    </location>
</feature>
<dbReference type="EMBL" id="JAGIYZ010000011">
    <property type="protein sequence ID" value="MBP0464800.1"/>
    <property type="molecule type" value="Genomic_DNA"/>
</dbReference>
<comment type="caution">
    <text evidence="2">The sequence shown here is derived from an EMBL/GenBank/DDBJ whole genome shotgun (WGS) entry which is preliminary data.</text>
</comment>
<name>A0ABS4ATV8_9PROT</name>
<dbReference type="Proteomes" id="UP000680815">
    <property type="component" value="Unassembled WGS sequence"/>
</dbReference>
<organism evidence="2 3">
    <name type="scientific">Roseomonas nitratireducens</name>
    <dbReference type="NCBI Taxonomy" id="2820810"/>
    <lineage>
        <taxon>Bacteria</taxon>
        <taxon>Pseudomonadati</taxon>
        <taxon>Pseudomonadota</taxon>
        <taxon>Alphaproteobacteria</taxon>
        <taxon>Acetobacterales</taxon>
        <taxon>Roseomonadaceae</taxon>
        <taxon>Roseomonas</taxon>
    </lineage>
</organism>
<evidence type="ECO:0000313" key="3">
    <source>
        <dbReference type="Proteomes" id="UP000680815"/>
    </source>
</evidence>
<proteinExistence type="predicted"/>
<dbReference type="RefSeq" id="WP_209352189.1">
    <property type="nucleotide sequence ID" value="NZ_JAGIYZ010000011.1"/>
</dbReference>
<feature type="signal peptide" evidence="1">
    <location>
        <begin position="1"/>
        <end position="20"/>
    </location>
</feature>
<sequence length="136" mass="15093">MRRRGILLLGGVLLPATARAMTPCEPGTRAGVLAELRFGLLLPNGDDVTDAQWRTFRSDILDPVLRSRITERDEPPVTRPRPQRIRAVFAEVRASWSPDAPPALPPEVQSVIRAWTARFPEAPVEARLLPVCIAVR</sequence>
<gene>
    <name evidence="2" type="ORF">J5Y09_12840</name>
</gene>
<accession>A0ABS4ATV8</accession>
<keyword evidence="1" id="KW-0732">Signal</keyword>
<evidence type="ECO:0000256" key="1">
    <source>
        <dbReference type="SAM" id="SignalP"/>
    </source>
</evidence>